<dbReference type="PROSITE" id="PS00018">
    <property type="entry name" value="EF_HAND_1"/>
    <property type="match status" value="1"/>
</dbReference>
<dbReference type="RefSeq" id="WP_050672933.1">
    <property type="nucleotide sequence ID" value="NZ_CVRL01000013.1"/>
</dbReference>
<evidence type="ECO:0000313" key="1">
    <source>
        <dbReference type="EMBL" id="CRL10437.1"/>
    </source>
</evidence>
<dbReference type="InterPro" id="IPR018247">
    <property type="entry name" value="EF_Hand_1_Ca_BS"/>
</dbReference>
<protein>
    <recommendedName>
        <fullName evidence="3">EF-hand domain-containing protein</fullName>
    </recommendedName>
</protein>
<keyword evidence="2" id="KW-1185">Reference proteome</keyword>
<evidence type="ECO:0008006" key="3">
    <source>
        <dbReference type="Google" id="ProtNLM"/>
    </source>
</evidence>
<accession>A0A0H5CZI3</accession>
<name>A0A0H5CZI3_9RHOB</name>
<organism evidence="1 2">
    <name type="scientific">Phaeobacter italicus</name>
    <dbReference type="NCBI Taxonomy" id="481446"/>
    <lineage>
        <taxon>Bacteria</taxon>
        <taxon>Pseudomonadati</taxon>
        <taxon>Pseudomonadota</taxon>
        <taxon>Alphaproteobacteria</taxon>
        <taxon>Rhodobacterales</taxon>
        <taxon>Roseobacteraceae</taxon>
        <taxon>Phaeobacter</taxon>
    </lineage>
</organism>
<dbReference type="Proteomes" id="UP000043764">
    <property type="component" value="Unassembled WGS sequence"/>
</dbReference>
<proteinExistence type="predicted"/>
<dbReference type="AlphaFoldDB" id="A0A0H5CZI3"/>
<gene>
    <name evidence="1" type="ORF">NIT7321_01282</name>
</gene>
<evidence type="ECO:0000313" key="2">
    <source>
        <dbReference type="Proteomes" id="UP000043764"/>
    </source>
</evidence>
<dbReference type="EMBL" id="CVRL01000013">
    <property type="protein sequence ID" value="CRL10437.1"/>
    <property type="molecule type" value="Genomic_DNA"/>
</dbReference>
<dbReference type="STRING" id="481446.NIT7645_02632"/>
<sequence length="109" mass="11661">MTTITQTAQPATAPLAAAPYAPAVTGAENATNVAIGDLDFSQFYEQLLAGLDSDGDRQISDQELANYRASKAARGEYIPADGPTQHSHQSMDTRAITETLFRAAMKEQD</sequence>
<reference evidence="2" key="1">
    <citation type="submission" date="2015-05" db="EMBL/GenBank/DDBJ databases">
        <authorList>
            <person name="Rodrigo-Torres Lidia"/>
            <person name="Arahal R.David."/>
        </authorList>
    </citation>
    <scope>NUCLEOTIDE SEQUENCE [LARGE SCALE GENOMIC DNA]</scope>
    <source>
        <strain evidence="2">CECT 7321</strain>
    </source>
</reference>